<evidence type="ECO:0000256" key="1">
    <source>
        <dbReference type="ARBA" id="ARBA00007320"/>
    </source>
</evidence>
<dbReference type="GO" id="GO:0006412">
    <property type="term" value="P:translation"/>
    <property type="evidence" value="ECO:0007669"/>
    <property type="project" value="UniProtKB-UniRule"/>
</dbReference>
<dbReference type="PROSITE" id="PS00475">
    <property type="entry name" value="RIBOSOMAL_L15"/>
    <property type="match status" value="1"/>
</dbReference>
<dbReference type="InterPro" id="IPR036227">
    <property type="entry name" value="Ribosomal_uL15/eL18_sf"/>
</dbReference>
<name>A0A2H5XDQ0_9BACT</name>
<reference evidence="9" key="1">
    <citation type="submission" date="2017-09" db="EMBL/GenBank/DDBJ databases">
        <title>Metaegenomics of thermophilic ammonia-oxidizing enrichment culture.</title>
        <authorList>
            <person name="Kato S."/>
            <person name="Suzuki K."/>
        </authorList>
    </citation>
    <scope>NUCLEOTIDE SEQUENCE [LARGE SCALE GENOMIC DNA]</scope>
</reference>
<dbReference type="NCBIfam" id="TIGR01071">
    <property type="entry name" value="rplO_bact"/>
    <property type="match status" value="1"/>
</dbReference>
<sequence length="155" mass="16722">MLMLHELRPALGAKHRKKRVGRGIAAGQGKTAGRGTKGQKARENVAPWFEGGQTPLYKRVPKLRGEGKKAMPVEPFRKHYAVVNIAQLQAKFDTGETVTPEELVKRRLIDAVKDGVRVLGNGALTKPLTVYAHHFSASAKAKIEAAGGKAVVIAP</sequence>
<dbReference type="PANTHER" id="PTHR12934">
    <property type="entry name" value="50S RIBOSOMAL PROTEIN L15"/>
    <property type="match status" value="1"/>
</dbReference>
<dbReference type="GO" id="GO:0003735">
    <property type="term" value="F:structural constituent of ribosome"/>
    <property type="evidence" value="ECO:0007669"/>
    <property type="project" value="InterPro"/>
</dbReference>
<feature type="compositionally biased region" description="Gly residues" evidence="6">
    <location>
        <begin position="24"/>
        <end position="36"/>
    </location>
</feature>
<dbReference type="SUPFAM" id="SSF52080">
    <property type="entry name" value="Ribosomal proteins L15p and L18e"/>
    <property type="match status" value="1"/>
</dbReference>
<dbReference type="InterPro" id="IPR021131">
    <property type="entry name" value="Ribosomal_uL15/eL18"/>
</dbReference>
<dbReference type="PANTHER" id="PTHR12934:SF11">
    <property type="entry name" value="LARGE RIBOSOMAL SUBUNIT PROTEIN UL15M"/>
    <property type="match status" value="1"/>
</dbReference>
<gene>
    <name evidence="4 8" type="primary">rplO</name>
    <name evidence="8" type="ORF">HRbin17_01789</name>
</gene>
<protein>
    <recommendedName>
        <fullName evidence="4">Large ribosomal subunit protein uL15</fullName>
    </recommendedName>
</protein>
<keyword evidence="4" id="KW-0699">rRNA-binding</keyword>
<feature type="domain" description="Large ribosomal subunit protein uL15/eL18" evidence="7">
    <location>
        <begin position="82"/>
        <end position="151"/>
    </location>
</feature>
<comment type="function">
    <text evidence="4">Binds to the 23S rRNA.</text>
</comment>
<proteinExistence type="inferred from homology"/>
<dbReference type="InterPro" id="IPR005749">
    <property type="entry name" value="Ribosomal_uL15_bac-type"/>
</dbReference>
<dbReference type="InterPro" id="IPR030878">
    <property type="entry name" value="Ribosomal_uL15"/>
</dbReference>
<accession>A0A2H5XDQ0</accession>
<dbReference type="InterPro" id="IPR001196">
    <property type="entry name" value="Ribosomal_uL15_CS"/>
</dbReference>
<dbReference type="EMBL" id="BEHT01000023">
    <property type="protein sequence ID" value="GBC99267.1"/>
    <property type="molecule type" value="Genomic_DNA"/>
</dbReference>
<evidence type="ECO:0000259" key="7">
    <source>
        <dbReference type="Pfam" id="PF00828"/>
    </source>
</evidence>
<keyword evidence="3 4" id="KW-0687">Ribonucleoprotein</keyword>
<evidence type="ECO:0000256" key="3">
    <source>
        <dbReference type="ARBA" id="ARBA00023274"/>
    </source>
</evidence>
<evidence type="ECO:0000256" key="2">
    <source>
        <dbReference type="ARBA" id="ARBA00022980"/>
    </source>
</evidence>
<comment type="similarity">
    <text evidence="1 4 5">Belongs to the universal ribosomal protein uL15 family.</text>
</comment>
<dbReference type="AlphaFoldDB" id="A0A2H5XDQ0"/>
<dbReference type="Gene3D" id="3.100.10.10">
    <property type="match status" value="1"/>
</dbReference>
<dbReference type="HAMAP" id="MF_01341">
    <property type="entry name" value="Ribosomal_uL15"/>
    <property type="match status" value="1"/>
</dbReference>
<evidence type="ECO:0000256" key="4">
    <source>
        <dbReference type="HAMAP-Rule" id="MF_01341"/>
    </source>
</evidence>
<keyword evidence="4" id="KW-0694">RNA-binding</keyword>
<comment type="subunit">
    <text evidence="4">Part of the 50S ribosomal subunit.</text>
</comment>
<keyword evidence="2 4" id="KW-0689">Ribosomal protein</keyword>
<comment type="caution">
    <text evidence="8">The sequence shown here is derived from an EMBL/GenBank/DDBJ whole genome shotgun (WGS) entry which is preliminary data.</text>
</comment>
<evidence type="ECO:0000256" key="5">
    <source>
        <dbReference type="RuleBase" id="RU003888"/>
    </source>
</evidence>
<organism evidence="8 9">
    <name type="scientific">Candidatus Fervidibacter japonicus</name>
    <dbReference type="NCBI Taxonomy" id="2035412"/>
    <lineage>
        <taxon>Bacteria</taxon>
        <taxon>Candidatus Fervidibacterota</taxon>
        <taxon>Candidatus Fervidibacter</taxon>
    </lineage>
</organism>
<dbReference type="Proteomes" id="UP000236173">
    <property type="component" value="Unassembled WGS sequence"/>
</dbReference>
<dbReference type="Pfam" id="PF00828">
    <property type="entry name" value="Ribosomal_L27A"/>
    <property type="match status" value="1"/>
</dbReference>
<evidence type="ECO:0000256" key="6">
    <source>
        <dbReference type="SAM" id="MobiDB-lite"/>
    </source>
</evidence>
<feature type="region of interest" description="Disordered" evidence="6">
    <location>
        <begin position="14"/>
        <end position="41"/>
    </location>
</feature>
<evidence type="ECO:0000313" key="9">
    <source>
        <dbReference type="Proteomes" id="UP000236173"/>
    </source>
</evidence>
<evidence type="ECO:0000313" key="8">
    <source>
        <dbReference type="EMBL" id="GBC99267.1"/>
    </source>
</evidence>
<dbReference type="GO" id="GO:0022625">
    <property type="term" value="C:cytosolic large ribosomal subunit"/>
    <property type="evidence" value="ECO:0007669"/>
    <property type="project" value="TreeGrafter"/>
</dbReference>
<dbReference type="GO" id="GO:0019843">
    <property type="term" value="F:rRNA binding"/>
    <property type="evidence" value="ECO:0007669"/>
    <property type="project" value="UniProtKB-UniRule"/>
</dbReference>